<protein>
    <submittedName>
        <fullName evidence="2">DUF5009 domain-containing protein</fullName>
    </submittedName>
</protein>
<proteinExistence type="predicted"/>
<evidence type="ECO:0000313" key="3">
    <source>
        <dbReference type="Proteomes" id="UP001596958"/>
    </source>
</evidence>
<feature type="transmembrane region" description="Helical" evidence="1">
    <location>
        <begin position="170"/>
        <end position="190"/>
    </location>
</feature>
<comment type="caution">
    <text evidence="2">The sequence shown here is derived from an EMBL/GenBank/DDBJ whole genome shotgun (WGS) entry which is preliminary data.</text>
</comment>
<keyword evidence="1" id="KW-0812">Transmembrane</keyword>
<feature type="transmembrane region" description="Helical" evidence="1">
    <location>
        <begin position="294"/>
        <end position="316"/>
    </location>
</feature>
<organism evidence="2 3">
    <name type="scientific">Mucilaginibacter calamicampi</name>
    <dbReference type="NCBI Taxonomy" id="1302352"/>
    <lineage>
        <taxon>Bacteria</taxon>
        <taxon>Pseudomonadati</taxon>
        <taxon>Bacteroidota</taxon>
        <taxon>Sphingobacteriia</taxon>
        <taxon>Sphingobacteriales</taxon>
        <taxon>Sphingobacteriaceae</taxon>
        <taxon>Mucilaginibacter</taxon>
    </lineage>
</organism>
<dbReference type="PANTHER" id="PTHR31061">
    <property type="entry name" value="LD22376P"/>
    <property type="match status" value="1"/>
</dbReference>
<evidence type="ECO:0000313" key="2">
    <source>
        <dbReference type="EMBL" id="MFD0750926.1"/>
    </source>
</evidence>
<name>A0ABW2YWR2_9SPHI</name>
<accession>A0ABW2YWR2</accession>
<feature type="transmembrane region" description="Helical" evidence="1">
    <location>
        <begin position="116"/>
        <end position="134"/>
    </location>
</feature>
<sequence>MIKPLTRLRSIDAFRAVTMWLMIFVNDIEDIPNTPQWIHHVADDVDGMGLADAIFPAFLFIVGLSIPAAFKNRPHNNYSIPLHIIKRSAILIFWGFLFTNIETYNSEDTLIQQGTWQYLAIFSMFFIFTDYSLLKHVWLKYALQGIGVLLLLFLLAIYKSNDADHPWLHFTWWGILGLIGWAYLYSALIFYFSGGKLWIQVFAWVLFAIGNLFAHLGLMDFLSPSYPYIWLAGNGSMQAFSMAGLVMAGFYRYAINGGHMRAFWITISVASLLAITFGFILGDSTGGLSKAFETPAWVAVCTGICALSYLLFIWMVDIKQRYNWVKPIEAAGLATLMCFMLPDVFYSWFETTDLDYPDLVKNGTGGVIRGVIFTFLIVWATALLLKIRVRLKI</sequence>
<feature type="transmembrane region" description="Helical" evidence="1">
    <location>
        <begin position="366"/>
        <end position="385"/>
    </location>
</feature>
<feature type="transmembrane region" description="Helical" evidence="1">
    <location>
        <begin position="82"/>
        <end position="101"/>
    </location>
</feature>
<dbReference type="EMBL" id="JBHTHU010000009">
    <property type="protein sequence ID" value="MFD0750926.1"/>
    <property type="molecule type" value="Genomic_DNA"/>
</dbReference>
<gene>
    <name evidence="2" type="ORF">ACFQZS_12295</name>
</gene>
<feature type="transmembrane region" description="Helical" evidence="1">
    <location>
        <begin position="48"/>
        <end position="70"/>
    </location>
</feature>
<dbReference type="PANTHER" id="PTHR31061:SF24">
    <property type="entry name" value="LD22376P"/>
    <property type="match status" value="1"/>
</dbReference>
<keyword evidence="1" id="KW-1133">Transmembrane helix</keyword>
<feature type="transmembrane region" description="Helical" evidence="1">
    <location>
        <begin position="228"/>
        <end position="250"/>
    </location>
</feature>
<evidence type="ECO:0000256" key="1">
    <source>
        <dbReference type="SAM" id="Phobius"/>
    </source>
</evidence>
<keyword evidence="1" id="KW-0472">Membrane</keyword>
<feature type="transmembrane region" description="Helical" evidence="1">
    <location>
        <begin position="197"/>
        <end position="216"/>
    </location>
</feature>
<reference evidence="3" key="1">
    <citation type="journal article" date="2019" name="Int. J. Syst. Evol. Microbiol.">
        <title>The Global Catalogue of Microorganisms (GCM) 10K type strain sequencing project: providing services to taxonomists for standard genome sequencing and annotation.</title>
        <authorList>
            <consortium name="The Broad Institute Genomics Platform"/>
            <consortium name="The Broad Institute Genome Sequencing Center for Infectious Disease"/>
            <person name="Wu L."/>
            <person name="Ma J."/>
        </authorList>
    </citation>
    <scope>NUCLEOTIDE SEQUENCE [LARGE SCALE GENOMIC DNA]</scope>
    <source>
        <strain evidence="3">CCUG 63418</strain>
    </source>
</reference>
<dbReference type="Proteomes" id="UP001596958">
    <property type="component" value="Unassembled WGS sequence"/>
</dbReference>
<feature type="transmembrane region" description="Helical" evidence="1">
    <location>
        <begin position="328"/>
        <end position="346"/>
    </location>
</feature>
<feature type="transmembrane region" description="Helical" evidence="1">
    <location>
        <begin position="262"/>
        <end position="282"/>
    </location>
</feature>
<feature type="transmembrane region" description="Helical" evidence="1">
    <location>
        <begin position="141"/>
        <end position="158"/>
    </location>
</feature>
<keyword evidence="3" id="KW-1185">Reference proteome</keyword>
<dbReference type="RefSeq" id="WP_377100632.1">
    <property type="nucleotide sequence ID" value="NZ_JBHTHU010000009.1"/>
</dbReference>